<dbReference type="Pfam" id="PF02498">
    <property type="entry name" value="Bro-N"/>
    <property type="match status" value="1"/>
</dbReference>
<dbReference type="InterPro" id="IPR005039">
    <property type="entry name" value="Ant_C"/>
</dbReference>
<gene>
    <name evidence="2" type="ORF">GCM10025864_39100</name>
</gene>
<sequence length="240" mass="26241">MTIDGEPWFVLADLCAVLNIGNSTMVAGRLAEDEVRRATLSLTEGSREVTRERPVVNESGMWKVILRSDSPAAEPVQRWVTHEVLPAIRKTGSYGAAPALTGPELIATALIEAQKVIEQSKAQVAELTPRAEAWDVMVSAAGDYAVDEAAKILSRDPGIDIGRTRLFTFMAEAGWIFRQGNRNRWHAYQTALNTGRLVERMGAAFLNSRTGEMEVAAPTIRVTPKGIEDLRALLIKEDAA</sequence>
<name>A0ABQ6I643_9MICO</name>
<evidence type="ECO:0000313" key="3">
    <source>
        <dbReference type="Proteomes" id="UP001157091"/>
    </source>
</evidence>
<dbReference type="PANTHER" id="PTHR36180:SF2">
    <property type="entry name" value="BRO FAMILY PROTEIN"/>
    <property type="match status" value="1"/>
</dbReference>
<dbReference type="EMBL" id="BSUK01000001">
    <property type="protein sequence ID" value="GMA26151.1"/>
    <property type="molecule type" value="Genomic_DNA"/>
</dbReference>
<feature type="domain" description="Bro-N" evidence="1">
    <location>
        <begin position="1"/>
        <end position="92"/>
    </location>
</feature>
<organism evidence="2 3">
    <name type="scientific">Luteimicrobium album</name>
    <dbReference type="NCBI Taxonomy" id="1054550"/>
    <lineage>
        <taxon>Bacteria</taxon>
        <taxon>Bacillati</taxon>
        <taxon>Actinomycetota</taxon>
        <taxon>Actinomycetes</taxon>
        <taxon>Micrococcales</taxon>
        <taxon>Luteimicrobium</taxon>
    </lineage>
</organism>
<dbReference type="SMART" id="SM01040">
    <property type="entry name" value="Bro-N"/>
    <property type="match status" value="1"/>
</dbReference>
<keyword evidence="3" id="KW-1185">Reference proteome</keyword>
<evidence type="ECO:0000313" key="2">
    <source>
        <dbReference type="EMBL" id="GMA26151.1"/>
    </source>
</evidence>
<dbReference type="PROSITE" id="PS51750">
    <property type="entry name" value="BRO_N"/>
    <property type="match status" value="1"/>
</dbReference>
<dbReference type="InterPro" id="IPR003497">
    <property type="entry name" value="BRO_N_domain"/>
</dbReference>
<evidence type="ECO:0000259" key="1">
    <source>
        <dbReference type="PROSITE" id="PS51750"/>
    </source>
</evidence>
<dbReference type="RefSeq" id="WP_284294507.1">
    <property type="nucleotide sequence ID" value="NZ_BSUK01000001.1"/>
</dbReference>
<protein>
    <submittedName>
        <fullName evidence="2">Antirepressor</fullName>
    </submittedName>
</protein>
<accession>A0ABQ6I643</accession>
<dbReference type="Pfam" id="PF03374">
    <property type="entry name" value="ANT"/>
    <property type="match status" value="1"/>
</dbReference>
<dbReference type="Proteomes" id="UP001157091">
    <property type="component" value="Unassembled WGS sequence"/>
</dbReference>
<reference evidence="3" key="1">
    <citation type="journal article" date="2019" name="Int. J. Syst. Evol. Microbiol.">
        <title>The Global Catalogue of Microorganisms (GCM) 10K type strain sequencing project: providing services to taxonomists for standard genome sequencing and annotation.</title>
        <authorList>
            <consortium name="The Broad Institute Genomics Platform"/>
            <consortium name="The Broad Institute Genome Sequencing Center for Infectious Disease"/>
            <person name="Wu L."/>
            <person name="Ma J."/>
        </authorList>
    </citation>
    <scope>NUCLEOTIDE SEQUENCE [LARGE SCALE GENOMIC DNA]</scope>
    <source>
        <strain evidence="3">NBRC 106348</strain>
    </source>
</reference>
<dbReference type="PANTHER" id="PTHR36180">
    <property type="entry name" value="DNA-BINDING PROTEIN-RELATED-RELATED"/>
    <property type="match status" value="1"/>
</dbReference>
<comment type="caution">
    <text evidence="2">The sequence shown here is derived from an EMBL/GenBank/DDBJ whole genome shotgun (WGS) entry which is preliminary data.</text>
</comment>
<proteinExistence type="predicted"/>